<keyword evidence="2" id="KW-1185">Reference proteome</keyword>
<protein>
    <submittedName>
        <fullName evidence="1">Uncharacterized protein</fullName>
    </submittedName>
</protein>
<sequence>MPAGQSPQVSYKLSRKLRRHKRLPAFNRGNIVAETPDATGRRFHLEHIVVFAGSVASVSEKDRSGIKPRRYGTTLNACQRAVINASRDEYSSSISESKTTSIFC</sequence>
<gene>
    <name evidence="1" type="ORF">PUN28_016215</name>
</gene>
<name>A0AAW2ET74_9HYME</name>
<dbReference type="AlphaFoldDB" id="A0AAW2ET74"/>
<evidence type="ECO:0000313" key="1">
    <source>
        <dbReference type="EMBL" id="KAL0106337.1"/>
    </source>
</evidence>
<proteinExistence type="predicted"/>
<accession>A0AAW2ET74</accession>
<dbReference type="EMBL" id="JADYXP020000018">
    <property type="protein sequence ID" value="KAL0106337.1"/>
    <property type="molecule type" value="Genomic_DNA"/>
</dbReference>
<comment type="caution">
    <text evidence="1">The sequence shown here is derived from an EMBL/GenBank/DDBJ whole genome shotgun (WGS) entry which is preliminary data.</text>
</comment>
<dbReference type="Proteomes" id="UP001430953">
    <property type="component" value="Unassembled WGS sequence"/>
</dbReference>
<reference evidence="1 2" key="1">
    <citation type="submission" date="2023-03" db="EMBL/GenBank/DDBJ databases">
        <title>High recombination rates correlate with genetic variation in Cardiocondyla obscurior ants.</title>
        <authorList>
            <person name="Errbii M."/>
        </authorList>
    </citation>
    <scope>NUCLEOTIDE SEQUENCE [LARGE SCALE GENOMIC DNA]</scope>
    <source>
        <strain evidence="1">Alpha-2009</strain>
        <tissue evidence="1">Whole body</tissue>
    </source>
</reference>
<evidence type="ECO:0000313" key="2">
    <source>
        <dbReference type="Proteomes" id="UP001430953"/>
    </source>
</evidence>
<organism evidence="1 2">
    <name type="scientific">Cardiocondyla obscurior</name>
    <dbReference type="NCBI Taxonomy" id="286306"/>
    <lineage>
        <taxon>Eukaryota</taxon>
        <taxon>Metazoa</taxon>
        <taxon>Ecdysozoa</taxon>
        <taxon>Arthropoda</taxon>
        <taxon>Hexapoda</taxon>
        <taxon>Insecta</taxon>
        <taxon>Pterygota</taxon>
        <taxon>Neoptera</taxon>
        <taxon>Endopterygota</taxon>
        <taxon>Hymenoptera</taxon>
        <taxon>Apocrita</taxon>
        <taxon>Aculeata</taxon>
        <taxon>Formicoidea</taxon>
        <taxon>Formicidae</taxon>
        <taxon>Myrmicinae</taxon>
        <taxon>Cardiocondyla</taxon>
    </lineage>
</organism>